<keyword evidence="2" id="KW-1185">Reference proteome</keyword>
<dbReference type="AlphaFoldDB" id="A0A2S7UAG3"/>
<comment type="caution">
    <text evidence="1">The sequence shown here is derived from an EMBL/GenBank/DDBJ whole genome shotgun (WGS) entry which is preliminary data.</text>
</comment>
<evidence type="ECO:0000313" key="1">
    <source>
        <dbReference type="EMBL" id="PQJ31928.1"/>
    </source>
</evidence>
<dbReference type="EMBL" id="MTPW01000001">
    <property type="protein sequence ID" value="PQJ31928.1"/>
    <property type="molecule type" value="Genomic_DNA"/>
</dbReference>
<dbReference type="InterPro" id="IPR011463">
    <property type="entry name" value="DUF1569"/>
</dbReference>
<organism evidence="1 2">
    <name type="scientific">Nonlabens arenilitoris</name>
    <dbReference type="NCBI Taxonomy" id="1217969"/>
    <lineage>
        <taxon>Bacteria</taxon>
        <taxon>Pseudomonadati</taxon>
        <taxon>Bacteroidota</taxon>
        <taxon>Flavobacteriia</taxon>
        <taxon>Flavobacteriales</taxon>
        <taxon>Flavobacteriaceae</taxon>
        <taxon>Nonlabens</taxon>
    </lineage>
</organism>
<proteinExistence type="predicted"/>
<evidence type="ECO:0000313" key="2">
    <source>
        <dbReference type="Proteomes" id="UP000239747"/>
    </source>
</evidence>
<dbReference type="InterPro" id="IPR034660">
    <property type="entry name" value="DinB/YfiT-like"/>
</dbReference>
<evidence type="ECO:0008006" key="3">
    <source>
        <dbReference type="Google" id="ProtNLM"/>
    </source>
</evidence>
<gene>
    <name evidence="1" type="ORF">BST92_08310</name>
</gene>
<accession>A0A2S7UAG3</accession>
<name>A0A2S7UAG3_9FLAO</name>
<dbReference type="Gene3D" id="1.20.120.450">
    <property type="entry name" value="dinb family like domain"/>
    <property type="match status" value="1"/>
</dbReference>
<reference evidence="1 2" key="1">
    <citation type="submission" date="2017-01" db="EMBL/GenBank/DDBJ databases">
        <title>Trade-off between light-utilization and light-protection in marine flavobacteria.</title>
        <authorList>
            <person name="Kumagai Y."/>
            <person name="Yoshizawa S."/>
            <person name="Kogure K."/>
            <person name="Iwasaki W."/>
        </authorList>
    </citation>
    <scope>NUCLEOTIDE SEQUENCE [LARGE SCALE GENOMIC DNA]</scope>
    <source>
        <strain evidence="1 2">KCTC 32109</strain>
    </source>
</reference>
<dbReference type="OrthoDB" id="2599194at2"/>
<dbReference type="Proteomes" id="UP000239747">
    <property type="component" value="Unassembled WGS sequence"/>
</dbReference>
<sequence length="147" mass="17545">MKSFFEPDAYQELQERLEKINPDSQPEWGKMNAAQMVNHCQAPVKIALGKSDINMKSNWLIKALFKKMLYSPKPYRKNSPTPPQFRSNGDYDFNEEKASLQKWMQELWEDRNNENRDPHPVFGNFTKDQWGIMQWKHLNHHFEQFGV</sequence>
<protein>
    <recommendedName>
        <fullName evidence="3">DUF1569 domain-containing protein</fullName>
    </recommendedName>
</protein>
<dbReference type="RefSeq" id="WP_105071037.1">
    <property type="nucleotide sequence ID" value="NZ_MTPW01000001.1"/>
</dbReference>
<dbReference type="Pfam" id="PF07606">
    <property type="entry name" value="DUF1569"/>
    <property type="match status" value="1"/>
</dbReference>